<proteinExistence type="predicted"/>
<dbReference type="Proteomes" id="UP001281147">
    <property type="component" value="Unassembled WGS sequence"/>
</dbReference>
<organism evidence="1 2">
    <name type="scientific">Vermiconidia calcicola</name>
    <dbReference type="NCBI Taxonomy" id="1690605"/>
    <lineage>
        <taxon>Eukaryota</taxon>
        <taxon>Fungi</taxon>
        <taxon>Dikarya</taxon>
        <taxon>Ascomycota</taxon>
        <taxon>Pezizomycotina</taxon>
        <taxon>Dothideomycetes</taxon>
        <taxon>Dothideomycetidae</taxon>
        <taxon>Mycosphaerellales</taxon>
        <taxon>Extremaceae</taxon>
        <taxon>Vermiconidia</taxon>
    </lineage>
</organism>
<reference evidence="1" key="1">
    <citation type="submission" date="2023-07" db="EMBL/GenBank/DDBJ databases">
        <title>Black Yeasts Isolated from many extreme environments.</title>
        <authorList>
            <person name="Coleine C."/>
            <person name="Stajich J.E."/>
            <person name="Selbmann L."/>
        </authorList>
    </citation>
    <scope>NUCLEOTIDE SEQUENCE</scope>
    <source>
        <strain evidence="1">CCFEE 5714</strain>
    </source>
</reference>
<keyword evidence="2" id="KW-1185">Reference proteome</keyword>
<sequence length="246" mass="28413">MSLQPTHQVQYPRCWVSVDPIRPSGRFPQRTDETGHWAPPRPLGSNEYVPGYTTRRWFEFSDWRTREVDSQEVNGKPRYKTYSFYMHNQKLWIYRSDALRHQVGDGSVNPEITPDESSSDDDDDDSSDEDDDNECTEDWVPLKFAWPAEDRLARPSYATTRCPHDRMRLQRPDQLVLRQLLPDQYLAAPAAQMASRPFGGLIGELPILVAFIAYSVRPSNVDGALLQCLRRAYRPHDRPRGEGCES</sequence>
<accession>A0ACC3MGB3</accession>
<gene>
    <name evidence="1" type="ORF">LTR37_019335</name>
</gene>
<evidence type="ECO:0000313" key="2">
    <source>
        <dbReference type="Proteomes" id="UP001281147"/>
    </source>
</evidence>
<protein>
    <submittedName>
        <fullName evidence="1">Uncharacterized protein</fullName>
    </submittedName>
</protein>
<name>A0ACC3MGB3_9PEZI</name>
<evidence type="ECO:0000313" key="1">
    <source>
        <dbReference type="EMBL" id="KAK3686937.1"/>
    </source>
</evidence>
<comment type="caution">
    <text evidence="1">The sequence shown here is derived from an EMBL/GenBank/DDBJ whole genome shotgun (WGS) entry which is preliminary data.</text>
</comment>
<dbReference type="EMBL" id="JAUTXU010000295">
    <property type="protein sequence ID" value="KAK3686937.1"/>
    <property type="molecule type" value="Genomic_DNA"/>
</dbReference>